<gene>
    <name evidence="1" type="ORF">HHI36_017124</name>
</gene>
<keyword evidence="2" id="KW-1185">Reference proteome</keyword>
<comment type="caution">
    <text evidence="1">The sequence shown here is derived from an EMBL/GenBank/DDBJ whole genome shotgun (WGS) entry which is preliminary data.</text>
</comment>
<organism evidence="1 2">
    <name type="scientific">Cryptolaemus montrouzieri</name>
    <dbReference type="NCBI Taxonomy" id="559131"/>
    <lineage>
        <taxon>Eukaryota</taxon>
        <taxon>Metazoa</taxon>
        <taxon>Ecdysozoa</taxon>
        <taxon>Arthropoda</taxon>
        <taxon>Hexapoda</taxon>
        <taxon>Insecta</taxon>
        <taxon>Pterygota</taxon>
        <taxon>Neoptera</taxon>
        <taxon>Endopterygota</taxon>
        <taxon>Coleoptera</taxon>
        <taxon>Polyphaga</taxon>
        <taxon>Cucujiformia</taxon>
        <taxon>Coccinelloidea</taxon>
        <taxon>Coccinellidae</taxon>
        <taxon>Scymninae</taxon>
        <taxon>Scymnini</taxon>
        <taxon>Cryptolaemus</taxon>
    </lineage>
</organism>
<dbReference type="Proteomes" id="UP001516400">
    <property type="component" value="Unassembled WGS sequence"/>
</dbReference>
<accession>A0ABD2NLP9</accession>
<proteinExistence type="predicted"/>
<protein>
    <submittedName>
        <fullName evidence="1">Uncharacterized protein</fullName>
    </submittedName>
</protein>
<sequence length="77" mass="8942">MRLQEEDEHLEADSEDWNLTISNDNNQQATFKEFINVDDDLIVSRKLNESDIVHAFSSSLLENEKDDDEMDAEINLV</sequence>
<reference evidence="1 2" key="1">
    <citation type="journal article" date="2021" name="BMC Biol.">
        <title>Horizontally acquired antibacterial genes associated with adaptive radiation of ladybird beetles.</title>
        <authorList>
            <person name="Li H.S."/>
            <person name="Tang X.F."/>
            <person name="Huang Y.H."/>
            <person name="Xu Z.Y."/>
            <person name="Chen M.L."/>
            <person name="Du X.Y."/>
            <person name="Qiu B.Y."/>
            <person name="Chen P.T."/>
            <person name="Zhang W."/>
            <person name="Slipinski A."/>
            <person name="Escalona H.E."/>
            <person name="Waterhouse R.M."/>
            <person name="Zwick A."/>
            <person name="Pang H."/>
        </authorList>
    </citation>
    <scope>NUCLEOTIDE SEQUENCE [LARGE SCALE GENOMIC DNA]</scope>
    <source>
        <strain evidence="1">SYSU2018</strain>
    </source>
</reference>
<dbReference type="AlphaFoldDB" id="A0ABD2NLP9"/>
<evidence type="ECO:0000313" key="1">
    <source>
        <dbReference type="EMBL" id="KAL3279618.1"/>
    </source>
</evidence>
<dbReference type="EMBL" id="JABFTP020000124">
    <property type="protein sequence ID" value="KAL3279618.1"/>
    <property type="molecule type" value="Genomic_DNA"/>
</dbReference>
<name>A0ABD2NLP9_9CUCU</name>
<evidence type="ECO:0000313" key="2">
    <source>
        <dbReference type="Proteomes" id="UP001516400"/>
    </source>
</evidence>